<name>A0ABS4FZD8_9CLOT</name>
<comment type="caution">
    <text evidence="1">The sequence shown here is derived from an EMBL/GenBank/DDBJ whole genome shotgun (WGS) entry which is preliminary data.</text>
</comment>
<evidence type="ECO:0000313" key="1">
    <source>
        <dbReference type="EMBL" id="MBP1917654.1"/>
    </source>
</evidence>
<keyword evidence="2" id="KW-1185">Reference proteome</keyword>
<protein>
    <submittedName>
        <fullName evidence="1">Multimeric flavodoxin WrbA</fullName>
    </submittedName>
</protein>
<dbReference type="RefSeq" id="WP_209457901.1">
    <property type="nucleotide sequence ID" value="NZ_JAGGKC010000001.1"/>
</dbReference>
<dbReference type="SUPFAM" id="SSF52218">
    <property type="entry name" value="Flavoproteins"/>
    <property type="match status" value="1"/>
</dbReference>
<sequence length="53" mass="6012">MKIYAINGGPRKTWNTATMLDYFVKGVLSVQEDTDYRKSLSESNNIAPYPITL</sequence>
<accession>A0ABS4FZD8</accession>
<proteinExistence type="predicted"/>
<gene>
    <name evidence="1" type="ORF">J2Z34_000117</name>
</gene>
<dbReference type="Gene3D" id="3.40.50.360">
    <property type="match status" value="1"/>
</dbReference>
<dbReference type="EMBL" id="JAGGKC010000001">
    <property type="protein sequence ID" value="MBP1917654.1"/>
    <property type="molecule type" value="Genomic_DNA"/>
</dbReference>
<dbReference type="InterPro" id="IPR029039">
    <property type="entry name" value="Flavoprotein-like_sf"/>
</dbReference>
<dbReference type="Proteomes" id="UP001519271">
    <property type="component" value="Unassembled WGS sequence"/>
</dbReference>
<reference evidence="1 2" key="1">
    <citation type="submission" date="2021-03" db="EMBL/GenBank/DDBJ databases">
        <title>Genomic Encyclopedia of Type Strains, Phase IV (KMG-IV): sequencing the most valuable type-strain genomes for metagenomic binning, comparative biology and taxonomic classification.</title>
        <authorList>
            <person name="Goeker M."/>
        </authorList>
    </citation>
    <scope>NUCLEOTIDE SEQUENCE [LARGE SCALE GENOMIC DNA]</scope>
    <source>
        <strain evidence="1 2">DSM 6139</strain>
    </source>
</reference>
<organism evidence="1 2">
    <name type="scientific">Youngiibacter multivorans</name>
    <dbReference type="NCBI Taxonomy" id="937251"/>
    <lineage>
        <taxon>Bacteria</taxon>
        <taxon>Bacillati</taxon>
        <taxon>Bacillota</taxon>
        <taxon>Clostridia</taxon>
        <taxon>Eubacteriales</taxon>
        <taxon>Clostridiaceae</taxon>
        <taxon>Youngiibacter</taxon>
    </lineage>
</organism>
<evidence type="ECO:0000313" key="2">
    <source>
        <dbReference type="Proteomes" id="UP001519271"/>
    </source>
</evidence>